<proteinExistence type="predicted"/>
<keyword evidence="5 7" id="KW-0539">Nucleus</keyword>
<feature type="domain" description="C2H2-type" evidence="9">
    <location>
        <begin position="305"/>
        <end position="332"/>
    </location>
</feature>
<evidence type="ECO:0000256" key="7">
    <source>
        <dbReference type="PROSITE-ProRule" id="PRU00187"/>
    </source>
</evidence>
<dbReference type="Pfam" id="PF02023">
    <property type="entry name" value="SCAN"/>
    <property type="match status" value="1"/>
</dbReference>
<sequence length="347" mass="39832">MQAPSVSHQDPLPRKNATPWEASYQRFSQFQYEEAAGPREAFCKLWELCCQWLKPQIRSVDQILALFLMEKFLQILPADTEAGRIVLSEETRERVFALIENLQKDNGEPENKYQHLEPPGEEPPEQLLAECKTPEKTQKSSEYQDQWEMPGTSKKAQGPVNPGASAQARPDERPVFTEQLGLCSAHRQQRNIRVGSRSGRVAPEGPGNRAWPSCGPDLWARPSKEEGTHECASCGSSFSQAAYFDQERQQCRLCKREFMYKLGLKEHVKTQIVSRPYQCPYCGKSFRGQSHVIAHQVRHTDERPFVCQHCQKSYKHKSSLLRHLKTHKREDEHKEIQGSQGPMHNTH</sequence>
<dbReference type="PROSITE" id="PS50804">
    <property type="entry name" value="SCAN_BOX"/>
    <property type="match status" value="1"/>
</dbReference>
<feature type="domain" description="C2H2-type" evidence="9">
    <location>
        <begin position="277"/>
        <end position="304"/>
    </location>
</feature>
<evidence type="ECO:0000256" key="2">
    <source>
        <dbReference type="ARBA" id="ARBA00022737"/>
    </source>
</evidence>
<evidence type="ECO:0000256" key="3">
    <source>
        <dbReference type="ARBA" id="ARBA00022771"/>
    </source>
</evidence>
<feature type="domain" description="SCAN box" evidence="10">
    <location>
        <begin position="25"/>
        <end position="105"/>
    </location>
</feature>
<accession>A0ABM2XA54</accession>
<dbReference type="InterPro" id="IPR038269">
    <property type="entry name" value="SCAN_sf"/>
</dbReference>
<dbReference type="SUPFAM" id="SSF57667">
    <property type="entry name" value="beta-beta-alpha zinc fingers"/>
    <property type="match status" value="2"/>
</dbReference>
<evidence type="ECO:0000313" key="11">
    <source>
        <dbReference type="Proteomes" id="UP000886700"/>
    </source>
</evidence>
<evidence type="ECO:0000256" key="4">
    <source>
        <dbReference type="ARBA" id="ARBA00022833"/>
    </source>
</evidence>
<feature type="compositionally biased region" description="Polar residues" evidence="8">
    <location>
        <begin position="337"/>
        <end position="347"/>
    </location>
</feature>
<evidence type="ECO:0000256" key="1">
    <source>
        <dbReference type="ARBA" id="ARBA00022723"/>
    </source>
</evidence>
<evidence type="ECO:0000259" key="9">
    <source>
        <dbReference type="PROSITE" id="PS50157"/>
    </source>
</evidence>
<evidence type="ECO:0000256" key="6">
    <source>
        <dbReference type="PROSITE-ProRule" id="PRU00042"/>
    </source>
</evidence>
<dbReference type="Pfam" id="PF00096">
    <property type="entry name" value="zf-C2H2"/>
    <property type="match status" value="2"/>
</dbReference>
<dbReference type="InterPro" id="IPR013087">
    <property type="entry name" value="Znf_C2H2_type"/>
</dbReference>
<dbReference type="PROSITE" id="PS00028">
    <property type="entry name" value="ZINC_FINGER_C2H2_1"/>
    <property type="match status" value="2"/>
</dbReference>
<gene>
    <name evidence="12" type="primary">LOC121139789</name>
</gene>
<dbReference type="Gene3D" id="3.30.160.60">
    <property type="entry name" value="Classic Zinc Finger"/>
    <property type="match status" value="2"/>
</dbReference>
<keyword evidence="4" id="KW-0862">Zinc</keyword>
<keyword evidence="2" id="KW-0677">Repeat</keyword>
<evidence type="ECO:0000313" key="12">
    <source>
        <dbReference type="RefSeq" id="XP_040599716.1"/>
    </source>
</evidence>
<dbReference type="PROSITE" id="PS50157">
    <property type="entry name" value="ZINC_FINGER_C2H2_2"/>
    <property type="match status" value="3"/>
</dbReference>
<dbReference type="GeneID" id="121139789"/>
<keyword evidence="1" id="KW-0479">Metal-binding</keyword>
<dbReference type="SUPFAM" id="SSF47353">
    <property type="entry name" value="Retrovirus capsid dimerization domain-like"/>
    <property type="match status" value="1"/>
</dbReference>
<protein>
    <submittedName>
        <fullName evidence="12">Zinc finger protein 449-like</fullName>
    </submittedName>
</protein>
<dbReference type="InterPro" id="IPR050916">
    <property type="entry name" value="SCAN-C2H2_zinc_finger"/>
</dbReference>
<dbReference type="SMART" id="SM00355">
    <property type="entry name" value="ZnF_C2H2"/>
    <property type="match status" value="3"/>
</dbReference>
<dbReference type="Gene3D" id="1.10.4020.10">
    <property type="entry name" value="DNA breaking-rejoining enzymes"/>
    <property type="match status" value="1"/>
</dbReference>
<feature type="compositionally biased region" description="Basic and acidic residues" evidence="8">
    <location>
        <begin position="106"/>
        <end position="115"/>
    </location>
</feature>
<reference evidence="12" key="1">
    <citation type="submission" date="2025-08" db="UniProtKB">
        <authorList>
            <consortium name="RefSeq"/>
        </authorList>
    </citation>
    <scope>IDENTIFICATION</scope>
    <source>
        <tissue evidence="12">Liver</tissue>
    </source>
</reference>
<organism evidence="11 12">
    <name type="scientific">Mesocricetus auratus</name>
    <name type="common">Golden hamster</name>
    <dbReference type="NCBI Taxonomy" id="10036"/>
    <lineage>
        <taxon>Eukaryota</taxon>
        <taxon>Metazoa</taxon>
        <taxon>Chordata</taxon>
        <taxon>Craniata</taxon>
        <taxon>Vertebrata</taxon>
        <taxon>Euteleostomi</taxon>
        <taxon>Mammalia</taxon>
        <taxon>Eutheria</taxon>
        <taxon>Euarchontoglires</taxon>
        <taxon>Glires</taxon>
        <taxon>Rodentia</taxon>
        <taxon>Myomorpha</taxon>
        <taxon>Muroidea</taxon>
        <taxon>Cricetidae</taxon>
        <taxon>Cricetinae</taxon>
        <taxon>Mesocricetus</taxon>
    </lineage>
</organism>
<evidence type="ECO:0000259" key="10">
    <source>
        <dbReference type="PROSITE" id="PS50804"/>
    </source>
</evidence>
<dbReference type="InterPro" id="IPR003309">
    <property type="entry name" value="SCAN_dom"/>
</dbReference>
<dbReference type="Proteomes" id="UP000886700">
    <property type="component" value="Unplaced"/>
</dbReference>
<feature type="domain" description="C2H2-type" evidence="9">
    <location>
        <begin position="249"/>
        <end position="276"/>
    </location>
</feature>
<evidence type="ECO:0000256" key="5">
    <source>
        <dbReference type="ARBA" id="ARBA00023242"/>
    </source>
</evidence>
<dbReference type="PANTHER" id="PTHR45935:SF15">
    <property type="entry name" value="SCAN BOX DOMAIN-CONTAINING PROTEIN"/>
    <property type="match status" value="1"/>
</dbReference>
<feature type="region of interest" description="Disordered" evidence="8">
    <location>
        <begin position="106"/>
        <end position="172"/>
    </location>
</feature>
<evidence type="ECO:0000256" key="8">
    <source>
        <dbReference type="SAM" id="MobiDB-lite"/>
    </source>
</evidence>
<dbReference type="PANTHER" id="PTHR45935">
    <property type="entry name" value="PROTEIN ZBED8-RELATED"/>
    <property type="match status" value="1"/>
</dbReference>
<comment type="subcellular location">
    <subcellularLocation>
        <location evidence="7">Nucleus</location>
    </subcellularLocation>
</comment>
<keyword evidence="3 6" id="KW-0863">Zinc-finger</keyword>
<feature type="region of interest" description="Disordered" evidence="8">
    <location>
        <begin position="326"/>
        <end position="347"/>
    </location>
</feature>
<feature type="region of interest" description="Disordered" evidence="8">
    <location>
        <begin position="197"/>
        <end position="216"/>
    </location>
</feature>
<name>A0ABM2XA54_MESAU</name>
<dbReference type="RefSeq" id="XP_040599716.1">
    <property type="nucleotide sequence ID" value="XM_040743782.1"/>
</dbReference>
<keyword evidence="11" id="KW-1185">Reference proteome</keyword>
<dbReference type="InterPro" id="IPR036236">
    <property type="entry name" value="Znf_C2H2_sf"/>
</dbReference>
<dbReference type="SMART" id="SM00431">
    <property type="entry name" value="SCAN"/>
    <property type="match status" value="1"/>
</dbReference>